<evidence type="ECO:0000313" key="1">
    <source>
        <dbReference type="EMBL" id="HGT82341.1"/>
    </source>
</evidence>
<comment type="caution">
    <text evidence="1">The sequence shown here is derived from an EMBL/GenBank/DDBJ whole genome shotgun (WGS) entry which is preliminary data.</text>
</comment>
<dbReference type="EMBL" id="DSYZ01000026">
    <property type="protein sequence ID" value="HGT82341.1"/>
    <property type="molecule type" value="Genomic_DNA"/>
</dbReference>
<dbReference type="InterPro" id="IPR051454">
    <property type="entry name" value="RNA/ubiquinone_mod_enzymes"/>
</dbReference>
<dbReference type="InterPro" id="IPR001539">
    <property type="entry name" value="Peptidase_U32"/>
</dbReference>
<sequence length="339" mass="38352">MVELLAPGGSIEMVYAVLDSGADSVFVGALGLSRRSGYELKHSEIREAVKIVKSRGKKIYVAMNAIIEKSQIPLLMGKRIADYVDWNVDGIIAKTPEFIREVSKNYPDLEIIASVGCNIDSKEKVEYYADLGATTVVFSTELRKDLSSLQTLSDYAHEIGLKTEFIISGTACYKGVGNCNFFSYFARAFEKIELVDSDGLVFEKVFGNPEKGGGCYRPCLYLDDPVVYRVVPESVLDEIKRERNLNERFTLAKEIPKLIDIGIDIFKIQGREYPTDLVASITKVFREILNKSTKNRNPELGGEIERLNTLMKELDRRRMIYTGNLREKLYEKLGIKYYL</sequence>
<dbReference type="Pfam" id="PF01136">
    <property type="entry name" value="Peptidase_U32"/>
    <property type="match status" value="1"/>
</dbReference>
<dbReference type="PANTHER" id="PTHR30217">
    <property type="entry name" value="PEPTIDASE U32 FAMILY"/>
    <property type="match status" value="1"/>
</dbReference>
<proteinExistence type="predicted"/>
<name>A0A7J3M0B8_ARCFL</name>
<dbReference type="AlphaFoldDB" id="A0A7J3M0B8"/>
<accession>A0A7J3M0B8</accession>
<dbReference type="PANTHER" id="PTHR30217:SF10">
    <property type="entry name" value="23S RRNA 5-HYDROXYCYTIDINE C2501 SYNTHASE"/>
    <property type="match status" value="1"/>
</dbReference>
<dbReference type="InterPro" id="IPR036206">
    <property type="entry name" value="ThiamineP_synth_sf"/>
</dbReference>
<organism evidence="1">
    <name type="scientific">Archaeoglobus fulgidus</name>
    <dbReference type="NCBI Taxonomy" id="2234"/>
    <lineage>
        <taxon>Archaea</taxon>
        <taxon>Methanobacteriati</taxon>
        <taxon>Methanobacteriota</taxon>
        <taxon>Archaeoglobi</taxon>
        <taxon>Archaeoglobales</taxon>
        <taxon>Archaeoglobaceae</taxon>
        <taxon>Archaeoglobus</taxon>
    </lineage>
</organism>
<gene>
    <name evidence="1" type="ORF">ENT52_01220</name>
</gene>
<dbReference type="SUPFAM" id="SSF51391">
    <property type="entry name" value="Thiamin phosphate synthase"/>
    <property type="match status" value="1"/>
</dbReference>
<reference evidence="1" key="1">
    <citation type="journal article" date="2020" name="mSystems">
        <title>Genome- and Community-Level Interaction Insights into Carbon Utilization and Element Cycling Functions of Hydrothermarchaeota in Hydrothermal Sediment.</title>
        <authorList>
            <person name="Zhou Z."/>
            <person name="Liu Y."/>
            <person name="Xu W."/>
            <person name="Pan J."/>
            <person name="Luo Z.H."/>
            <person name="Li M."/>
        </authorList>
    </citation>
    <scope>NUCLEOTIDE SEQUENCE [LARGE SCALE GENOMIC DNA]</scope>
    <source>
        <strain evidence="1">SpSt-587</strain>
    </source>
</reference>
<protein>
    <submittedName>
        <fullName evidence="1">U32 family peptidase</fullName>
    </submittedName>
</protein>